<protein>
    <submittedName>
        <fullName evidence="2">Uncharacterized protein</fullName>
    </submittedName>
</protein>
<comment type="caution">
    <text evidence="2">The sequence shown here is derived from an EMBL/GenBank/DDBJ whole genome shotgun (WGS) entry which is preliminary data.</text>
</comment>
<dbReference type="EMBL" id="LBHB01000004">
    <property type="protein sequence ID" value="KLE32468.1"/>
    <property type="molecule type" value="Genomic_DNA"/>
</dbReference>
<evidence type="ECO:0000313" key="2">
    <source>
        <dbReference type="EMBL" id="KLE32468.1"/>
    </source>
</evidence>
<dbReference type="AlphaFoldDB" id="A0A0G9MT29"/>
<sequence>MKFLIPAALAAALAVPAAAQEAPMQVQRTSEGNAFLPANTEVRMRLNQEVTTRGDTWNEGDTFRLTVSNDVMLGDYVVIPEGSPAMGRITWMTNRGMFGKSGKMDIELEYVEVNGRQIPVNGTFRQEGEGATLATVGGVLVAGIFAGFITGRSAVIPEDRELVATTENNLELAIAASEIRRQPVGIAPIAPRAPSAALAATPNAEVAGELAVAEETPAVINNSSN</sequence>
<dbReference type="Proteomes" id="UP000053464">
    <property type="component" value="Unassembled WGS sequence"/>
</dbReference>
<evidence type="ECO:0000256" key="1">
    <source>
        <dbReference type="SAM" id="SignalP"/>
    </source>
</evidence>
<accession>A0A0G9MT29</accession>
<reference evidence="2 3" key="1">
    <citation type="submission" date="2015-04" db="EMBL/GenBank/DDBJ databases">
        <title>The draft genome sequence of Erythrobacter luteus KA37.</title>
        <authorList>
            <person name="Zhuang L."/>
            <person name="Liu Y."/>
            <person name="Shao Z."/>
        </authorList>
    </citation>
    <scope>NUCLEOTIDE SEQUENCE [LARGE SCALE GENOMIC DNA]</scope>
    <source>
        <strain evidence="2 3">KA37</strain>
    </source>
</reference>
<organism evidence="2 3">
    <name type="scientific">Aurantiacibacter luteus</name>
    <dbReference type="NCBI Taxonomy" id="1581420"/>
    <lineage>
        <taxon>Bacteria</taxon>
        <taxon>Pseudomonadati</taxon>
        <taxon>Pseudomonadota</taxon>
        <taxon>Alphaproteobacteria</taxon>
        <taxon>Sphingomonadales</taxon>
        <taxon>Erythrobacteraceae</taxon>
        <taxon>Aurantiacibacter</taxon>
    </lineage>
</organism>
<evidence type="ECO:0000313" key="3">
    <source>
        <dbReference type="Proteomes" id="UP000053464"/>
    </source>
</evidence>
<feature type="chain" id="PRO_5002579962" evidence="1">
    <location>
        <begin position="20"/>
        <end position="225"/>
    </location>
</feature>
<name>A0A0G9MT29_9SPHN</name>
<gene>
    <name evidence="2" type="ORF">AAW00_13675</name>
</gene>
<dbReference type="OrthoDB" id="117664at2"/>
<feature type="signal peptide" evidence="1">
    <location>
        <begin position="1"/>
        <end position="19"/>
    </location>
</feature>
<dbReference type="PATRIC" id="fig|1581420.6.peg.2800"/>
<keyword evidence="1" id="KW-0732">Signal</keyword>
<dbReference type="STRING" id="1581420.AAW00_13675"/>
<proteinExistence type="predicted"/>
<dbReference type="RefSeq" id="WP_047004982.1">
    <property type="nucleotide sequence ID" value="NZ_LBHB01000004.1"/>
</dbReference>
<keyword evidence="3" id="KW-1185">Reference proteome</keyword>